<feature type="compositionally biased region" description="Low complexity" evidence="1">
    <location>
        <begin position="327"/>
        <end position="342"/>
    </location>
</feature>
<dbReference type="InterPro" id="IPR036116">
    <property type="entry name" value="FN3_sf"/>
</dbReference>
<feature type="domain" description="Fibronectin type-III" evidence="4">
    <location>
        <begin position="4"/>
        <end position="101"/>
    </location>
</feature>
<name>A0AAV1P9J3_SCOSC</name>
<proteinExistence type="predicted"/>
<keyword evidence="2" id="KW-0812">Transmembrane</keyword>
<evidence type="ECO:0000256" key="2">
    <source>
        <dbReference type="SAM" id="Phobius"/>
    </source>
</evidence>
<gene>
    <name evidence="6" type="ORF">FSCOSCO3_A015171</name>
</gene>
<keyword evidence="2" id="KW-0472">Membrane</keyword>
<feature type="compositionally biased region" description="Polar residues" evidence="1">
    <location>
        <begin position="370"/>
        <end position="389"/>
    </location>
</feature>
<organism evidence="6 7">
    <name type="scientific">Scomber scombrus</name>
    <name type="common">Atlantic mackerel</name>
    <name type="synonym">Scomber vernalis</name>
    <dbReference type="NCBI Taxonomy" id="13677"/>
    <lineage>
        <taxon>Eukaryota</taxon>
        <taxon>Metazoa</taxon>
        <taxon>Chordata</taxon>
        <taxon>Craniata</taxon>
        <taxon>Vertebrata</taxon>
        <taxon>Euteleostomi</taxon>
        <taxon>Actinopterygii</taxon>
        <taxon>Neopterygii</taxon>
        <taxon>Teleostei</taxon>
        <taxon>Neoteleostei</taxon>
        <taxon>Acanthomorphata</taxon>
        <taxon>Pelagiaria</taxon>
        <taxon>Scombriformes</taxon>
        <taxon>Scombridae</taxon>
        <taxon>Scomber</taxon>
    </lineage>
</organism>
<feature type="signal peptide" evidence="3">
    <location>
        <begin position="1"/>
        <end position="16"/>
    </location>
</feature>
<evidence type="ECO:0000256" key="3">
    <source>
        <dbReference type="SAM" id="SignalP"/>
    </source>
</evidence>
<dbReference type="InterPro" id="IPR015373">
    <property type="entry name" value="Interferon/interleukin_rcp_dom"/>
</dbReference>
<dbReference type="Pfam" id="PF01108">
    <property type="entry name" value="Tissue_fac"/>
    <property type="match status" value="1"/>
</dbReference>
<feature type="compositionally biased region" description="Low complexity" evidence="1">
    <location>
        <begin position="309"/>
        <end position="318"/>
    </location>
</feature>
<feature type="domain" description="Interferon/interleukin receptor" evidence="5">
    <location>
        <begin position="120"/>
        <end position="211"/>
    </location>
</feature>
<feature type="region of interest" description="Disordered" evidence="1">
    <location>
        <begin position="290"/>
        <end position="414"/>
    </location>
</feature>
<dbReference type="SUPFAM" id="SSF49265">
    <property type="entry name" value="Fibronectin type III"/>
    <property type="match status" value="2"/>
</dbReference>
<keyword evidence="7" id="KW-1185">Reference proteome</keyword>
<dbReference type="AlphaFoldDB" id="A0AAV1P9J3"/>
<dbReference type="GO" id="GO:0004896">
    <property type="term" value="F:cytokine receptor activity"/>
    <property type="evidence" value="ECO:0007669"/>
    <property type="project" value="TreeGrafter"/>
</dbReference>
<dbReference type="PANTHER" id="PTHR20859">
    <property type="entry name" value="INTERFERON/INTERLEUKIN RECEPTOR"/>
    <property type="match status" value="1"/>
</dbReference>
<feature type="transmembrane region" description="Helical" evidence="2">
    <location>
        <begin position="219"/>
        <end position="242"/>
    </location>
</feature>
<dbReference type="Pfam" id="PF09294">
    <property type="entry name" value="Interfer-bind"/>
    <property type="match status" value="1"/>
</dbReference>
<feature type="chain" id="PRO_5043864039" evidence="3">
    <location>
        <begin position="17"/>
        <end position="499"/>
    </location>
</feature>
<dbReference type="InterPro" id="IPR003961">
    <property type="entry name" value="FN3_dom"/>
</dbReference>
<evidence type="ECO:0000259" key="4">
    <source>
        <dbReference type="Pfam" id="PF01108"/>
    </source>
</evidence>
<dbReference type="InterPro" id="IPR050650">
    <property type="entry name" value="Type-II_Cytokine-TF_Rcpt"/>
</dbReference>
<dbReference type="Proteomes" id="UP001314229">
    <property type="component" value="Unassembled WGS sequence"/>
</dbReference>
<dbReference type="PANTHER" id="PTHR20859:SF93">
    <property type="entry name" value="CYTOKINE RECEPTOR FAMILY MEMBER B12-RELATED"/>
    <property type="match status" value="1"/>
</dbReference>
<evidence type="ECO:0000256" key="1">
    <source>
        <dbReference type="SAM" id="MobiDB-lite"/>
    </source>
</evidence>
<reference evidence="6 7" key="1">
    <citation type="submission" date="2024-01" db="EMBL/GenBank/DDBJ databases">
        <authorList>
            <person name="Alioto T."/>
            <person name="Alioto T."/>
            <person name="Gomez Garrido J."/>
        </authorList>
    </citation>
    <scope>NUCLEOTIDE SEQUENCE [LARGE SCALE GENOMIC DNA]</scope>
</reference>
<evidence type="ECO:0000313" key="6">
    <source>
        <dbReference type="EMBL" id="CAK6968412.1"/>
    </source>
</evidence>
<comment type="caution">
    <text evidence="6">The sequence shown here is derived from an EMBL/GenBank/DDBJ whole genome shotgun (WGS) entry which is preliminary data.</text>
</comment>
<dbReference type="InterPro" id="IPR013783">
    <property type="entry name" value="Ig-like_fold"/>
</dbReference>
<dbReference type="GO" id="GO:0005886">
    <property type="term" value="C:plasma membrane"/>
    <property type="evidence" value="ECO:0007669"/>
    <property type="project" value="TreeGrafter"/>
</dbReference>
<protein>
    <submittedName>
        <fullName evidence="6">Interferon lambda receptor 1-like</fullName>
    </submittedName>
</protein>
<keyword evidence="6" id="KW-0675">Receptor</keyword>
<sequence>MTALIWLLTWLPQVLSAMSELLPPVNVTLTSKELIHLLRWLPAPGTPAGVYYHVASCLNTGTQLLPVTGCERVQHPLVCNLTDAFSNPTLIYLTRITTRLDTQPASKPFDYKKFEPIEDTELYPPRLNVTPCGKGLCVELQPHTEHLRYIYKSRSYRLRIRSNNTDKGQFFRDTKGLEGLNLTDLAPGRQYCVSVCFPKKCNYSRPQCAFTHGVFNTDVLISALSSTVTCLLVMSVVVVLVLRFQAGFMCLKWRPMPQVLTSIQHIQEDLAQPSHLSSLLYVTLTLPSAGTKRNSQTSSDDSDGESETESTAASTGAGYKLRAGNKPLSAFTTSSSSSSAPLSPDPVVPHSYSSKPDAVFLPPGFFSPQPEASTSGSRLNQTGTANTTSPPAPVLNPAGPDSPTEEGRPVGDGDCQVVNLFSLTFGRREEKEEEKSHPDISEVEPESPSTILILPSHTLDTKEVTIETVSCLVVEEEEDEDELSPYMRRPDKVVLRNLI</sequence>
<evidence type="ECO:0000259" key="5">
    <source>
        <dbReference type="Pfam" id="PF09294"/>
    </source>
</evidence>
<feature type="region of interest" description="Disordered" evidence="1">
    <location>
        <begin position="426"/>
        <end position="447"/>
    </location>
</feature>
<keyword evidence="2" id="KW-1133">Transmembrane helix</keyword>
<accession>A0AAV1P9J3</accession>
<feature type="compositionally biased region" description="Basic and acidic residues" evidence="1">
    <location>
        <begin position="426"/>
        <end position="440"/>
    </location>
</feature>
<keyword evidence="3" id="KW-0732">Signal</keyword>
<dbReference type="Gene3D" id="2.60.40.10">
    <property type="entry name" value="Immunoglobulins"/>
    <property type="match status" value="1"/>
</dbReference>
<evidence type="ECO:0000313" key="7">
    <source>
        <dbReference type="Proteomes" id="UP001314229"/>
    </source>
</evidence>
<dbReference type="EMBL" id="CAWUFR010000118">
    <property type="protein sequence ID" value="CAK6968412.1"/>
    <property type="molecule type" value="Genomic_DNA"/>
</dbReference>